<evidence type="ECO:0000313" key="2">
    <source>
        <dbReference type="EMBL" id="MCL6679670.1"/>
    </source>
</evidence>
<gene>
    <name evidence="2" type="ORF">LZ519_10145</name>
</gene>
<dbReference type="Proteomes" id="UP001165343">
    <property type="component" value="Unassembled WGS sequence"/>
</dbReference>
<evidence type="ECO:0000313" key="3">
    <source>
        <dbReference type="Proteomes" id="UP001165343"/>
    </source>
</evidence>
<sequence length="173" mass="18260">MRNFTIMAGVCALAVAGTVQAAKPVQLGTPAQVKRLMDCRAIAAADQRLACFDREATAMDAAIASRNLVFVDKEKARAAGRSLFGFSIPNFGGLFGGGEDEITQIESTVKSTGHNADGGWVITLADGSVWSQTDDWPGLDPRPGKKVIVKRAALGSFRLSIPGENGIKVKRIG</sequence>
<organism evidence="2 3">
    <name type="scientific">Sphingomonas anseongensis</name>
    <dbReference type="NCBI Taxonomy" id="2908207"/>
    <lineage>
        <taxon>Bacteria</taxon>
        <taxon>Pseudomonadati</taxon>
        <taxon>Pseudomonadota</taxon>
        <taxon>Alphaproteobacteria</taxon>
        <taxon>Sphingomonadales</taxon>
        <taxon>Sphingomonadaceae</taxon>
        <taxon>Sphingomonas</taxon>
    </lineage>
</organism>
<dbReference type="EMBL" id="JAMGBC010000001">
    <property type="protein sequence ID" value="MCL6679670.1"/>
    <property type="molecule type" value="Genomic_DNA"/>
</dbReference>
<accession>A0ABT0RI97</accession>
<evidence type="ECO:0000256" key="1">
    <source>
        <dbReference type="SAM" id="SignalP"/>
    </source>
</evidence>
<proteinExistence type="predicted"/>
<keyword evidence="1" id="KW-0732">Signal</keyword>
<comment type="caution">
    <text evidence="2">The sequence shown here is derived from an EMBL/GenBank/DDBJ whole genome shotgun (WGS) entry which is preliminary data.</text>
</comment>
<name>A0ABT0RI97_9SPHN</name>
<keyword evidence="3" id="KW-1185">Reference proteome</keyword>
<feature type="signal peptide" evidence="1">
    <location>
        <begin position="1"/>
        <end position="21"/>
    </location>
</feature>
<dbReference type="RefSeq" id="WP_249868552.1">
    <property type="nucleotide sequence ID" value="NZ_JAMGBC010000001.1"/>
</dbReference>
<reference evidence="2" key="1">
    <citation type="submission" date="2022-05" db="EMBL/GenBank/DDBJ databases">
        <authorList>
            <person name="Jo J.-H."/>
            <person name="Im W.-T."/>
        </authorList>
    </citation>
    <scope>NUCLEOTIDE SEQUENCE</scope>
    <source>
        <strain evidence="2">RG327</strain>
    </source>
</reference>
<feature type="chain" id="PRO_5046153060" evidence="1">
    <location>
        <begin position="22"/>
        <end position="173"/>
    </location>
</feature>
<protein>
    <submittedName>
        <fullName evidence="2">Uncharacterized protein</fullName>
    </submittedName>
</protein>